<keyword evidence="1" id="KW-0378">Hydrolase</keyword>
<dbReference type="Gene3D" id="3.50.30.30">
    <property type="match status" value="1"/>
</dbReference>
<dbReference type="AlphaFoldDB" id="A0AAW2PSV2"/>
<organism evidence="1">
    <name type="scientific">Sesamum calycinum</name>
    <dbReference type="NCBI Taxonomy" id="2727403"/>
    <lineage>
        <taxon>Eukaryota</taxon>
        <taxon>Viridiplantae</taxon>
        <taxon>Streptophyta</taxon>
        <taxon>Embryophyta</taxon>
        <taxon>Tracheophyta</taxon>
        <taxon>Spermatophyta</taxon>
        <taxon>Magnoliopsida</taxon>
        <taxon>eudicotyledons</taxon>
        <taxon>Gunneridae</taxon>
        <taxon>Pentapetalae</taxon>
        <taxon>asterids</taxon>
        <taxon>lamiids</taxon>
        <taxon>Lamiales</taxon>
        <taxon>Pedaliaceae</taxon>
        <taxon>Sesamum</taxon>
    </lineage>
</organism>
<sequence length="115" mass="12332">MAADVGTSSIDRGIVTKVTLGNGKTIVDKAVNSFKMNGTQLPFVYGEGVTSRWFLDRRLVRGLFYVTATGASRTFYGGALGTVAKSGQKPDISSIFPLPAPTLNARKLDLVQKLH</sequence>
<reference evidence="1" key="2">
    <citation type="journal article" date="2024" name="Plant">
        <title>Genomic evolution and insights into agronomic trait innovations of Sesamum species.</title>
        <authorList>
            <person name="Miao H."/>
            <person name="Wang L."/>
            <person name="Qu L."/>
            <person name="Liu H."/>
            <person name="Sun Y."/>
            <person name="Le M."/>
            <person name="Wang Q."/>
            <person name="Wei S."/>
            <person name="Zheng Y."/>
            <person name="Lin W."/>
            <person name="Duan Y."/>
            <person name="Cao H."/>
            <person name="Xiong S."/>
            <person name="Wang X."/>
            <person name="Wei L."/>
            <person name="Li C."/>
            <person name="Ma Q."/>
            <person name="Ju M."/>
            <person name="Zhao R."/>
            <person name="Li G."/>
            <person name="Mu C."/>
            <person name="Tian Q."/>
            <person name="Mei H."/>
            <person name="Zhang T."/>
            <person name="Gao T."/>
            <person name="Zhang H."/>
        </authorList>
    </citation>
    <scope>NUCLEOTIDE SEQUENCE</scope>
    <source>
        <strain evidence="1">KEN8</strain>
    </source>
</reference>
<dbReference type="GO" id="GO:0008233">
    <property type="term" value="F:peptidase activity"/>
    <property type="evidence" value="ECO:0007669"/>
    <property type="project" value="UniProtKB-KW"/>
</dbReference>
<protein>
    <submittedName>
        <fullName evidence="1">Subtilisin-like protease SBT4.6</fullName>
    </submittedName>
</protein>
<reference evidence="1" key="1">
    <citation type="submission" date="2020-06" db="EMBL/GenBank/DDBJ databases">
        <authorList>
            <person name="Li T."/>
            <person name="Hu X."/>
            <person name="Zhang T."/>
            <person name="Song X."/>
            <person name="Zhang H."/>
            <person name="Dai N."/>
            <person name="Sheng W."/>
            <person name="Hou X."/>
            <person name="Wei L."/>
        </authorList>
    </citation>
    <scope>NUCLEOTIDE SEQUENCE</scope>
    <source>
        <strain evidence="1">KEN8</strain>
        <tissue evidence="1">Leaf</tissue>
    </source>
</reference>
<accession>A0AAW2PSV2</accession>
<evidence type="ECO:0000313" key="1">
    <source>
        <dbReference type="EMBL" id="KAL0358038.1"/>
    </source>
</evidence>
<dbReference type="EMBL" id="JACGWM010000008">
    <property type="protein sequence ID" value="KAL0358038.1"/>
    <property type="molecule type" value="Genomic_DNA"/>
</dbReference>
<gene>
    <name evidence="1" type="ORF">Scaly_1489500</name>
</gene>
<keyword evidence="1" id="KW-0645">Protease</keyword>
<comment type="caution">
    <text evidence="1">The sequence shown here is derived from an EMBL/GenBank/DDBJ whole genome shotgun (WGS) entry which is preliminary data.</text>
</comment>
<name>A0AAW2PSV2_9LAMI</name>
<proteinExistence type="predicted"/>
<dbReference type="GO" id="GO:0006508">
    <property type="term" value="P:proteolysis"/>
    <property type="evidence" value="ECO:0007669"/>
    <property type="project" value="UniProtKB-KW"/>
</dbReference>